<evidence type="ECO:0000256" key="11">
    <source>
        <dbReference type="ARBA" id="ARBA00032850"/>
    </source>
</evidence>
<dbReference type="EMBL" id="OOHR01000012">
    <property type="protein sequence ID" value="SPM45301.1"/>
    <property type="molecule type" value="Genomic_DNA"/>
</dbReference>
<dbReference type="RefSeq" id="WP_108839919.1">
    <property type="nucleotide sequence ID" value="NZ_OOHR01000012.1"/>
</dbReference>
<dbReference type="GO" id="GO:0004252">
    <property type="term" value="F:serine-type endopeptidase activity"/>
    <property type="evidence" value="ECO:0007669"/>
    <property type="project" value="InterPro"/>
</dbReference>
<dbReference type="SUPFAM" id="SSF50494">
    <property type="entry name" value="Trypsin-like serine proteases"/>
    <property type="match status" value="1"/>
</dbReference>
<dbReference type="Pfam" id="PF13365">
    <property type="entry name" value="Trypsin_2"/>
    <property type="match status" value="1"/>
</dbReference>
<reference evidence="13" key="1">
    <citation type="journal article" date="2013" name="Vector Borne Zoonotic Dis.">
        <title>Diversity of the 47-kD HtrA nucleic acid and translated amino acid sequences from 17 recent human isolates of Orientia.</title>
        <authorList>
            <person name="Jiang J."/>
            <person name="Paris D.H."/>
            <person name="Blacksell S.D."/>
            <person name="Aukkanit N."/>
            <person name="Newton P.N."/>
            <person name="Phetsouvanh R."/>
            <person name="Izzard L."/>
            <person name="Stenos J."/>
            <person name="Graves S.R."/>
            <person name="Day N.P."/>
            <person name="Richards A.L."/>
        </authorList>
    </citation>
    <scope>NUCLEOTIDE SEQUENCE</scope>
    <source>
        <strain evidence="13">FPW1038</strain>
    </source>
</reference>
<evidence type="ECO:0000256" key="4">
    <source>
        <dbReference type="ARBA" id="ARBA00013035"/>
    </source>
</evidence>
<dbReference type="PRINTS" id="PR00834">
    <property type="entry name" value="PROTEASES2C"/>
</dbReference>
<proteinExistence type="inferred from homology"/>
<evidence type="ECO:0000256" key="6">
    <source>
        <dbReference type="ARBA" id="ARBA00022670"/>
    </source>
</evidence>
<evidence type="ECO:0000256" key="8">
    <source>
        <dbReference type="ARBA" id="ARBA00022801"/>
    </source>
</evidence>
<keyword evidence="7" id="KW-0574">Periplasm</keyword>
<keyword evidence="8" id="KW-0378">Hydrolase</keyword>
<keyword evidence="6 13" id="KW-0645">Protease</keyword>
<evidence type="ECO:0000313" key="14">
    <source>
        <dbReference type="EMBL" id="SPM45301.1"/>
    </source>
</evidence>
<evidence type="ECO:0000256" key="5">
    <source>
        <dbReference type="ARBA" id="ARBA00013958"/>
    </source>
</evidence>
<dbReference type="Gene3D" id="2.40.10.120">
    <property type="match status" value="1"/>
</dbReference>
<evidence type="ECO:0000256" key="10">
    <source>
        <dbReference type="ARBA" id="ARBA00023016"/>
    </source>
</evidence>
<dbReference type="PANTHER" id="PTHR22939:SF130">
    <property type="entry name" value="PERIPLASMIC SERINE ENDOPROTEASE DEGP-LIKE-RELATED"/>
    <property type="match status" value="1"/>
</dbReference>
<dbReference type="AlphaFoldDB" id="F4YYF9"/>
<name>F4YYF9_ORITS</name>
<dbReference type="InterPro" id="IPR009003">
    <property type="entry name" value="Peptidase_S1_PA"/>
</dbReference>
<evidence type="ECO:0000256" key="9">
    <source>
        <dbReference type="ARBA" id="ARBA00022825"/>
    </source>
</evidence>
<evidence type="ECO:0000256" key="7">
    <source>
        <dbReference type="ARBA" id="ARBA00022764"/>
    </source>
</evidence>
<dbReference type="Proteomes" id="UP000244889">
    <property type="component" value="Unassembled WGS sequence"/>
</dbReference>
<dbReference type="InterPro" id="IPR001478">
    <property type="entry name" value="PDZ"/>
</dbReference>
<dbReference type="EMBL" id="HM156052">
    <property type="protein sequence ID" value="ADO30456.1"/>
    <property type="molecule type" value="Genomic_DNA"/>
</dbReference>
<evidence type="ECO:0000256" key="1">
    <source>
        <dbReference type="ARBA" id="ARBA00001772"/>
    </source>
</evidence>
<accession>F4YYF9</accession>
<gene>
    <name evidence="13" type="primary">htrA</name>
    <name evidence="14" type="ORF">FPW1038_00153</name>
</gene>
<comment type="catalytic activity">
    <reaction evidence="1">
        <text>Acts on substrates that are at least partially unfolded. The cleavage site P1 residue is normally between a pair of hydrophobic residues, such as Val-|-Val.</text>
        <dbReference type="EC" id="3.4.21.107"/>
    </reaction>
</comment>
<evidence type="ECO:0000256" key="2">
    <source>
        <dbReference type="ARBA" id="ARBA00004418"/>
    </source>
</evidence>
<keyword evidence="10" id="KW-0346">Stress response</keyword>
<dbReference type="SUPFAM" id="SSF50156">
    <property type="entry name" value="PDZ domain-like"/>
    <property type="match status" value="2"/>
</dbReference>
<comment type="subcellular location">
    <subcellularLocation>
        <location evidence="2">Periplasm</location>
    </subcellularLocation>
</comment>
<dbReference type="MEROPS" id="S01.480"/>
<dbReference type="Gene3D" id="2.30.42.10">
    <property type="match status" value="2"/>
</dbReference>
<feature type="domain" description="PDZ" evidence="12">
    <location>
        <begin position="365"/>
        <end position="455"/>
    </location>
</feature>
<dbReference type="EC" id="3.4.21.107" evidence="4"/>
<sequence length="467" mass="50906">MKKAFYLHLIVFALQGISNVHSKSLLNQKAVLPQQKSDMHINVNSLSDIVEPLISTVVSIYAVDTNIGISLNNKVSKYQQEVFLGSGVIIDSSGYIVTNENVIAGAENIKVKLHDGSELIAELVGSDNKINIALLKINSSAALSYATFGDSNQSRVGDQVIAIGSPFGLRGTVTNGIISSKGRDMGNGIVTDFIQTNAAVHMGSFGGPMFNLEGKIIGINSIHVSYSGISFAIPSNTVFEAVECLKKGEKIRRGMLNVMLNELTPELNENLGLKKDQNGVLITEVIKEGSAAQCGIVPGDVITKFHDKEIKTGRDLQVAVSSTMLNSEREVELLRNGKSMTLKCKIIANNKGEDSEQQSNDQSLVVNGVKFVDLTPDLVKKYNITSANNNGLFVLEVSPNSSWGRYGLKMGLRPRDIILSVKRDDNKKDISVKTLREIVTNIKHNEIFFTVQRGDRMLYIALPNINK</sequence>
<dbReference type="InterPro" id="IPR001940">
    <property type="entry name" value="Peptidase_S1C"/>
</dbReference>
<comment type="similarity">
    <text evidence="3">Belongs to the peptidase S1C family.</text>
</comment>
<dbReference type="SMART" id="SM00228">
    <property type="entry name" value="PDZ"/>
    <property type="match status" value="2"/>
</dbReference>
<dbReference type="GO" id="GO:0042597">
    <property type="term" value="C:periplasmic space"/>
    <property type="evidence" value="ECO:0007669"/>
    <property type="project" value="UniProtKB-SubCell"/>
</dbReference>
<evidence type="ECO:0000259" key="12">
    <source>
        <dbReference type="SMART" id="SM00228"/>
    </source>
</evidence>
<organism evidence="13">
    <name type="scientific">Orientia tsutsugamushi</name>
    <name type="common">Rickettsia tsutsugamushi</name>
    <dbReference type="NCBI Taxonomy" id="784"/>
    <lineage>
        <taxon>Bacteria</taxon>
        <taxon>Pseudomonadati</taxon>
        <taxon>Pseudomonadota</taxon>
        <taxon>Alphaproteobacteria</taxon>
        <taxon>Rickettsiales</taxon>
        <taxon>Rickettsiaceae</taxon>
        <taxon>Rickettsieae</taxon>
        <taxon>Orientia</taxon>
    </lineage>
</organism>
<evidence type="ECO:0000256" key="3">
    <source>
        <dbReference type="ARBA" id="ARBA00010541"/>
    </source>
</evidence>
<protein>
    <recommendedName>
        <fullName evidence="5">Probable periplasmic serine endoprotease DegP-like</fullName>
        <ecNumber evidence="4">3.4.21.107</ecNumber>
    </recommendedName>
    <alternativeName>
        <fullName evidence="11">Protease Do</fullName>
    </alternativeName>
</protein>
<dbReference type="GO" id="GO:0006508">
    <property type="term" value="P:proteolysis"/>
    <property type="evidence" value="ECO:0007669"/>
    <property type="project" value="UniProtKB-KW"/>
</dbReference>
<evidence type="ECO:0000313" key="15">
    <source>
        <dbReference type="Proteomes" id="UP000244889"/>
    </source>
</evidence>
<evidence type="ECO:0000313" key="13">
    <source>
        <dbReference type="EMBL" id="ADO30456.1"/>
    </source>
</evidence>
<dbReference type="Pfam" id="PF13180">
    <property type="entry name" value="PDZ_2"/>
    <property type="match status" value="1"/>
</dbReference>
<dbReference type="PANTHER" id="PTHR22939">
    <property type="entry name" value="SERINE PROTEASE FAMILY S1C HTRA-RELATED"/>
    <property type="match status" value="1"/>
</dbReference>
<keyword evidence="9" id="KW-0720">Serine protease</keyword>
<reference evidence="14" key="2">
    <citation type="submission" date="2018-03" db="EMBL/GenBank/DDBJ databases">
        <authorList>
            <person name="Keele B.F."/>
        </authorList>
    </citation>
    <scope>NUCLEOTIDE SEQUENCE [LARGE SCALE GENOMIC DNA]</scope>
    <source>
        <strain evidence="14">FPW1038</strain>
    </source>
</reference>
<feature type="domain" description="PDZ" evidence="12">
    <location>
        <begin position="269"/>
        <end position="337"/>
    </location>
</feature>
<reference evidence="15" key="3">
    <citation type="submission" date="2018-03" db="EMBL/GenBank/DDBJ databases">
        <authorList>
            <person name="Batty M. E."/>
            <person name="Batty M E."/>
        </authorList>
    </citation>
    <scope>NUCLEOTIDE SEQUENCE [LARGE SCALE GENOMIC DNA]</scope>
</reference>
<dbReference type="InterPro" id="IPR036034">
    <property type="entry name" value="PDZ_sf"/>
</dbReference>